<feature type="compositionally biased region" description="Basic and acidic residues" evidence="1">
    <location>
        <begin position="71"/>
        <end position="87"/>
    </location>
</feature>
<keyword evidence="3" id="KW-1185">Reference proteome</keyword>
<name>A0A8X6R169_NEPPI</name>
<evidence type="ECO:0000313" key="2">
    <source>
        <dbReference type="EMBL" id="GFU41542.1"/>
    </source>
</evidence>
<dbReference type="AlphaFoldDB" id="A0A8X6R169"/>
<dbReference type="EMBL" id="BMAW01035863">
    <property type="protein sequence ID" value="GFU41542.1"/>
    <property type="molecule type" value="Genomic_DNA"/>
</dbReference>
<evidence type="ECO:0000313" key="3">
    <source>
        <dbReference type="Proteomes" id="UP000887013"/>
    </source>
</evidence>
<feature type="region of interest" description="Disordered" evidence="1">
    <location>
        <begin position="65"/>
        <end position="87"/>
    </location>
</feature>
<feature type="region of interest" description="Disordered" evidence="1">
    <location>
        <begin position="1"/>
        <end position="25"/>
    </location>
</feature>
<evidence type="ECO:0000256" key="1">
    <source>
        <dbReference type="SAM" id="MobiDB-lite"/>
    </source>
</evidence>
<accession>A0A8X6R169</accession>
<reference evidence="2" key="1">
    <citation type="submission" date="2020-08" db="EMBL/GenBank/DDBJ databases">
        <title>Multicomponent nature underlies the extraordinary mechanical properties of spider dragline silk.</title>
        <authorList>
            <person name="Kono N."/>
            <person name="Nakamura H."/>
            <person name="Mori M."/>
            <person name="Yoshida Y."/>
            <person name="Ohtoshi R."/>
            <person name="Malay A.D."/>
            <person name="Moran D.A.P."/>
            <person name="Tomita M."/>
            <person name="Numata K."/>
            <person name="Arakawa K."/>
        </authorList>
    </citation>
    <scope>NUCLEOTIDE SEQUENCE</scope>
</reference>
<gene>
    <name evidence="2" type="ORF">NPIL_322731</name>
</gene>
<comment type="caution">
    <text evidence="2">The sequence shown here is derived from an EMBL/GenBank/DDBJ whole genome shotgun (WGS) entry which is preliminary data.</text>
</comment>
<dbReference type="Proteomes" id="UP000887013">
    <property type="component" value="Unassembled WGS sequence"/>
</dbReference>
<organism evidence="2 3">
    <name type="scientific">Nephila pilipes</name>
    <name type="common">Giant wood spider</name>
    <name type="synonym">Nephila maculata</name>
    <dbReference type="NCBI Taxonomy" id="299642"/>
    <lineage>
        <taxon>Eukaryota</taxon>
        <taxon>Metazoa</taxon>
        <taxon>Ecdysozoa</taxon>
        <taxon>Arthropoda</taxon>
        <taxon>Chelicerata</taxon>
        <taxon>Arachnida</taxon>
        <taxon>Araneae</taxon>
        <taxon>Araneomorphae</taxon>
        <taxon>Entelegynae</taxon>
        <taxon>Araneoidea</taxon>
        <taxon>Nephilidae</taxon>
        <taxon>Nephila</taxon>
    </lineage>
</organism>
<sequence length="87" mass="9671">MTSYSQCSKPPIPVPNVKKHSGKLHPQTFLPCNTDFSIPPEMVCTQMHNGLETAHEEKLRDMSKLITSPSDADRGFSEPHGKVHDVT</sequence>
<protein>
    <submittedName>
        <fullName evidence="2">Uncharacterized protein</fullName>
    </submittedName>
</protein>
<proteinExistence type="predicted"/>